<reference evidence="1" key="1">
    <citation type="submission" date="2023-06" db="EMBL/GenBank/DDBJ databases">
        <title>Genomic analysis of the entomopathogenic nematode Steinernema hermaphroditum.</title>
        <authorList>
            <person name="Schwarz E.M."/>
            <person name="Heppert J.K."/>
            <person name="Baniya A."/>
            <person name="Schwartz H.T."/>
            <person name="Tan C.-H."/>
            <person name="Antoshechkin I."/>
            <person name="Sternberg P.W."/>
            <person name="Goodrich-Blair H."/>
            <person name="Dillman A.R."/>
        </authorList>
    </citation>
    <scope>NUCLEOTIDE SEQUENCE</scope>
    <source>
        <strain evidence="1">PS9179</strain>
        <tissue evidence="1">Whole animal</tissue>
    </source>
</reference>
<protein>
    <submittedName>
        <fullName evidence="1">Uncharacterized protein</fullName>
    </submittedName>
</protein>
<evidence type="ECO:0000313" key="1">
    <source>
        <dbReference type="EMBL" id="KAK0420788.1"/>
    </source>
</evidence>
<dbReference type="EMBL" id="JAUCMV010000002">
    <property type="protein sequence ID" value="KAK0420788.1"/>
    <property type="molecule type" value="Genomic_DNA"/>
</dbReference>
<dbReference type="Proteomes" id="UP001175271">
    <property type="component" value="Unassembled WGS sequence"/>
</dbReference>
<evidence type="ECO:0000313" key="2">
    <source>
        <dbReference type="Proteomes" id="UP001175271"/>
    </source>
</evidence>
<comment type="caution">
    <text evidence="1">The sequence shown here is derived from an EMBL/GenBank/DDBJ whole genome shotgun (WGS) entry which is preliminary data.</text>
</comment>
<sequence>MRARLQLPLLNECIEKASKYVAEEVHRGEVLFPRGNTLTVDILTPAQPSEVPEDPEWTVVSATDLGNCGWKLLARPTEIAQWKTLMKKIQEAHLTLARRRLVYFRQTPVFVAARSMVDEYQEALRTPR</sequence>
<name>A0AA39IAF4_9BILA</name>
<gene>
    <name evidence="1" type="ORF">QR680_014888</name>
</gene>
<accession>A0AA39IAF4</accession>
<keyword evidence="2" id="KW-1185">Reference proteome</keyword>
<dbReference type="AlphaFoldDB" id="A0AA39IAF4"/>
<proteinExistence type="predicted"/>
<organism evidence="1 2">
    <name type="scientific">Steinernema hermaphroditum</name>
    <dbReference type="NCBI Taxonomy" id="289476"/>
    <lineage>
        <taxon>Eukaryota</taxon>
        <taxon>Metazoa</taxon>
        <taxon>Ecdysozoa</taxon>
        <taxon>Nematoda</taxon>
        <taxon>Chromadorea</taxon>
        <taxon>Rhabditida</taxon>
        <taxon>Tylenchina</taxon>
        <taxon>Panagrolaimomorpha</taxon>
        <taxon>Strongyloidoidea</taxon>
        <taxon>Steinernematidae</taxon>
        <taxon>Steinernema</taxon>
    </lineage>
</organism>